<keyword evidence="7 14" id="KW-0547">Nucleotide-binding</keyword>
<comment type="cofactor">
    <cofactor evidence="1">
        <name>Mg(2+)</name>
        <dbReference type="ChEBI" id="CHEBI:18420"/>
    </cofactor>
</comment>
<sequence>MNHCGVSASLLRSSNQGDYAESNSSPGTHILVIEVNFKTRIPWLFNSRENTSRINRFCLFLLNSIQSIIAIIKNRTEMFMRTKKCERERQLASPEKISPHKRQCDLIKLAQKESPHCYNLRPRNRQLLQMTSNHSLSVRQMLANHGYALANRLKLGYGRYSKVCEGIHLKTNEKIAIKIIDTRKVTHEYKCKFLPREVHIWKHLRHPNLVALFDAFEQAGKVYLTMELAEKGDLLTLVQENGAQPEAVVLNWMKQLISAVYYMHMHSVAHRDLKLENILLFADNCVKIADFGFCREIQNGDFSRTFCGSKSYSAPEILLGQEYIPFKADIWSLGVVAFVLLTNRMPYDERAASNTNIVEAQRNRTYHYSKKLQLSQMCQSTIDKMMTFDYHTRPDIQQVMNLPWFRLQVIPSSRRENGFNCTTA</sequence>
<evidence type="ECO:0000256" key="9">
    <source>
        <dbReference type="ARBA" id="ARBA00022782"/>
    </source>
</evidence>
<dbReference type="PROSITE" id="PS00107">
    <property type="entry name" value="PROTEIN_KINASE_ATP"/>
    <property type="match status" value="1"/>
</dbReference>
<name>A0A3P6SEA1_LITSI</name>
<dbReference type="GO" id="GO:0000287">
    <property type="term" value="F:magnesium ion binding"/>
    <property type="evidence" value="ECO:0007669"/>
    <property type="project" value="UniProtKB-ARBA"/>
</dbReference>
<evidence type="ECO:0000256" key="5">
    <source>
        <dbReference type="ARBA" id="ARBA00022679"/>
    </source>
</evidence>
<keyword evidence="3 15" id="KW-0723">Serine/threonine-protein kinase</keyword>
<evidence type="ECO:0000256" key="15">
    <source>
        <dbReference type="RuleBase" id="RU000304"/>
    </source>
</evidence>
<keyword evidence="2" id="KW-0217">Developmental protein</keyword>
<dbReference type="OrthoDB" id="504170at2759"/>
<evidence type="ECO:0000256" key="14">
    <source>
        <dbReference type="PROSITE-ProRule" id="PRU10141"/>
    </source>
</evidence>
<keyword evidence="6" id="KW-0479">Metal-binding</keyword>
<evidence type="ECO:0000313" key="17">
    <source>
        <dbReference type="EMBL" id="VDK70089.1"/>
    </source>
</evidence>
<evidence type="ECO:0000256" key="6">
    <source>
        <dbReference type="ARBA" id="ARBA00022723"/>
    </source>
</evidence>
<dbReference type="EMBL" id="UYRX01000030">
    <property type="protein sequence ID" value="VDK70089.1"/>
    <property type="molecule type" value="Genomic_DNA"/>
</dbReference>
<evidence type="ECO:0000256" key="3">
    <source>
        <dbReference type="ARBA" id="ARBA00022527"/>
    </source>
</evidence>
<keyword evidence="10 14" id="KW-0067">ATP-binding</keyword>
<dbReference type="PROSITE" id="PS00108">
    <property type="entry name" value="PROTEIN_KINASE_ST"/>
    <property type="match status" value="1"/>
</dbReference>
<dbReference type="FunFam" id="3.30.200.20:FF:000042">
    <property type="entry name" value="Aurora kinase A"/>
    <property type="match status" value="1"/>
</dbReference>
<dbReference type="GO" id="GO:0030154">
    <property type="term" value="P:cell differentiation"/>
    <property type="evidence" value="ECO:0007669"/>
    <property type="project" value="UniProtKB-KW"/>
</dbReference>
<dbReference type="InterPro" id="IPR017441">
    <property type="entry name" value="Protein_kinase_ATP_BS"/>
</dbReference>
<accession>A0A3P6SEA1</accession>
<keyword evidence="5" id="KW-0808">Transferase</keyword>
<dbReference type="GO" id="GO:0050321">
    <property type="term" value="F:tau-protein kinase activity"/>
    <property type="evidence" value="ECO:0007669"/>
    <property type="project" value="TreeGrafter"/>
</dbReference>
<dbReference type="Gene3D" id="1.10.510.10">
    <property type="entry name" value="Transferase(Phosphotransferase) domain 1"/>
    <property type="match status" value="1"/>
</dbReference>
<dbReference type="SUPFAM" id="SSF56112">
    <property type="entry name" value="Protein kinase-like (PK-like)"/>
    <property type="match status" value="1"/>
</dbReference>
<comment type="similarity">
    <text evidence="15">Belongs to the protein kinase superfamily.</text>
</comment>
<evidence type="ECO:0000313" key="18">
    <source>
        <dbReference type="Proteomes" id="UP000277928"/>
    </source>
</evidence>
<dbReference type="PANTHER" id="PTHR24346">
    <property type="entry name" value="MAP/MICROTUBULE AFFINITY-REGULATING KINASE"/>
    <property type="match status" value="1"/>
</dbReference>
<keyword evidence="12" id="KW-0832">Ubl conjugation</keyword>
<reference evidence="17 18" key="1">
    <citation type="submission" date="2018-08" db="EMBL/GenBank/DDBJ databases">
        <authorList>
            <person name="Laetsch R D."/>
            <person name="Stevens L."/>
            <person name="Kumar S."/>
            <person name="Blaxter L. M."/>
        </authorList>
    </citation>
    <scope>NUCLEOTIDE SEQUENCE [LARGE SCALE GENOMIC DNA]</scope>
</reference>
<protein>
    <recommendedName>
        <fullName evidence="16">Protein kinase domain-containing protein</fullName>
    </recommendedName>
</protein>
<evidence type="ECO:0000256" key="4">
    <source>
        <dbReference type="ARBA" id="ARBA00022553"/>
    </source>
</evidence>
<dbReference type="SMART" id="SM00220">
    <property type="entry name" value="S_TKc"/>
    <property type="match status" value="1"/>
</dbReference>
<dbReference type="Pfam" id="PF00069">
    <property type="entry name" value="Pkinase"/>
    <property type="match status" value="1"/>
</dbReference>
<dbReference type="InterPro" id="IPR008271">
    <property type="entry name" value="Ser/Thr_kinase_AS"/>
</dbReference>
<keyword evidence="4" id="KW-0597">Phosphoprotein</keyword>
<evidence type="ECO:0000256" key="13">
    <source>
        <dbReference type="ARBA" id="ARBA00022871"/>
    </source>
</evidence>
<dbReference type="GO" id="GO:0000226">
    <property type="term" value="P:microtubule cytoskeleton organization"/>
    <property type="evidence" value="ECO:0007669"/>
    <property type="project" value="TreeGrafter"/>
</dbReference>
<dbReference type="GO" id="GO:0005524">
    <property type="term" value="F:ATP binding"/>
    <property type="evidence" value="ECO:0007669"/>
    <property type="project" value="UniProtKB-UniRule"/>
</dbReference>
<evidence type="ECO:0000256" key="12">
    <source>
        <dbReference type="ARBA" id="ARBA00022843"/>
    </source>
</evidence>
<keyword evidence="8" id="KW-0418">Kinase</keyword>
<keyword evidence="18" id="KW-1185">Reference proteome</keyword>
<gene>
    <name evidence="17" type="ORF">NLS_LOCUS982</name>
</gene>
<dbReference type="PANTHER" id="PTHR24346:SF102">
    <property type="entry name" value="TESTIS-SPECIFIC SERINE_THREONINE-PROTEIN KINASE 1"/>
    <property type="match status" value="1"/>
</dbReference>
<dbReference type="FunFam" id="1.10.510.10:FF:000571">
    <property type="entry name" value="Maternal embryonic leucine zipper kinase"/>
    <property type="match status" value="1"/>
</dbReference>
<dbReference type="GO" id="GO:0007283">
    <property type="term" value="P:spermatogenesis"/>
    <property type="evidence" value="ECO:0007669"/>
    <property type="project" value="UniProtKB-KW"/>
</dbReference>
<organism evidence="17 18">
    <name type="scientific">Litomosoides sigmodontis</name>
    <name type="common">Filarial nematode worm</name>
    <dbReference type="NCBI Taxonomy" id="42156"/>
    <lineage>
        <taxon>Eukaryota</taxon>
        <taxon>Metazoa</taxon>
        <taxon>Ecdysozoa</taxon>
        <taxon>Nematoda</taxon>
        <taxon>Chromadorea</taxon>
        <taxon>Rhabditida</taxon>
        <taxon>Spirurina</taxon>
        <taxon>Spiruromorpha</taxon>
        <taxon>Filarioidea</taxon>
        <taxon>Onchocercidae</taxon>
        <taxon>Litomosoides</taxon>
    </lineage>
</organism>
<dbReference type="GO" id="GO:0035556">
    <property type="term" value="P:intracellular signal transduction"/>
    <property type="evidence" value="ECO:0007669"/>
    <property type="project" value="TreeGrafter"/>
</dbReference>
<dbReference type="Proteomes" id="UP000277928">
    <property type="component" value="Unassembled WGS sequence"/>
</dbReference>
<feature type="binding site" evidence="14">
    <location>
        <position position="178"/>
    </location>
    <ligand>
        <name>ATP</name>
        <dbReference type="ChEBI" id="CHEBI:30616"/>
    </ligand>
</feature>
<dbReference type="AlphaFoldDB" id="A0A3P6SEA1"/>
<feature type="domain" description="Protein kinase" evidence="16">
    <location>
        <begin position="149"/>
        <end position="405"/>
    </location>
</feature>
<keyword evidence="13" id="KW-0744">Spermatogenesis</keyword>
<dbReference type="InterPro" id="IPR000719">
    <property type="entry name" value="Prot_kinase_dom"/>
</dbReference>
<dbReference type="PROSITE" id="PS50011">
    <property type="entry name" value="PROTEIN_KINASE_DOM"/>
    <property type="match status" value="1"/>
</dbReference>
<keyword evidence="9" id="KW-0221">Differentiation</keyword>
<dbReference type="InterPro" id="IPR011009">
    <property type="entry name" value="Kinase-like_dom_sf"/>
</dbReference>
<evidence type="ECO:0000256" key="1">
    <source>
        <dbReference type="ARBA" id="ARBA00001946"/>
    </source>
</evidence>
<evidence type="ECO:0000256" key="10">
    <source>
        <dbReference type="ARBA" id="ARBA00022840"/>
    </source>
</evidence>
<dbReference type="OMA" id="VTHEYKC"/>
<dbReference type="GO" id="GO:0005737">
    <property type="term" value="C:cytoplasm"/>
    <property type="evidence" value="ECO:0007669"/>
    <property type="project" value="TreeGrafter"/>
</dbReference>
<evidence type="ECO:0000256" key="2">
    <source>
        <dbReference type="ARBA" id="ARBA00022473"/>
    </source>
</evidence>
<evidence type="ECO:0000256" key="8">
    <source>
        <dbReference type="ARBA" id="ARBA00022777"/>
    </source>
</evidence>
<proteinExistence type="inferred from homology"/>
<evidence type="ECO:0000256" key="11">
    <source>
        <dbReference type="ARBA" id="ARBA00022842"/>
    </source>
</evidence>
<keyword evidence="11" id="KW-0460">Magnesium</keyword>
<evidence type="ECO:0000256" key="7">
    <source>
        <dbReference type="ARBA" id="ARBA00022741"/>
    </source>
</evidence>
<evidence type="ECO:0000259" key="16">
    <source>
        <dbReference type="PROSITE" id="PS50011"/>
    </source>
</evidence>
<dbReference type="STRING" id="42156.A0A3P6SEA1"/>